<gene>
    <name evidence="2" type="ORF">LRS37_12920</name>
</gene>
<dbReference type="CDD" id="cd02042">
    <property type="entry name" value="ParAB_family"/>
    <property type="match status" value="1"/>
</dbReference>
<proteinExistence type="predicted"/>
<evidence type="ECO:0000313" key="2">
    <source>
        <dbReference type="EMBL" id="MCD4839752.1"/>
    </source>
</evidence>
<comment type="caution">
    <text evidence="2">The sequence shown here is derived from an EMBL/GenBank/DDBJ whole genome shotgun (WGS) entry which is preliminary data.</text>
</comment>
<evidence type="ECO:0000313" key="3">
    <source>
        <dbReference type="Proteomes" id="UP001162836"/>
    </source>
</evidence>
<keyword evidence="3" id="KW-1185">Reference proteome</keyword>
<name>A0ABS8QKJ5_9BACI</name>
<evidence type="ECO:0000259" key="1">
    <source>
        <dbReference type="Pfam" id="PF13614"/>
    </source>
</evidence>
<protein>
    <submittedName>
        <fullName evidence="2">ParA family protein</fullName>
    </submittedName>
</protein>
<feature type="domain" description="AAA" evidence="1">
    <location>
        <begin position="5"/>
        <end position="183"/>
    </location>
</feature>
<dbReference type="Proteomes" id="UP001162836">
    <property type="component" value="Unassembled WGS sequence"/>
</dbReference>
<dbReference type="PANTHER" id="PTHR13696:SF52">
    <property type="entry name" value="PARA FAMILY PROTEIN CT_582"/>
    <property type="match status" value="1"/>
</dbReference>
<accession>A0ABS8QKJ5</accession>
<dbReference type="PANTHER" id="PTHR13696">
    <property type="entry name" value="P-LOOP CONTAINING NUCLEOSIDE TRIPHOSPHATE HYDROLASE"/>
    <property type="match status" value="1"/>
</dbReference>
<organism evidence="2 3">
    <name type="scientific">Neobacillus sedimentimangrovi</name>
    <dbReference type="NCBI Taxonomy" id="2699460"/>
    <lineage>
        <taxon>Bacteria</taxon>
        <taxon>Bacillati</taxon>
        <taxon>Bacillota</taxon>
        <taxon>Bacilli</taxon>
        <taxon>Bacillales</taxon>
        <taxon>Bacillaceae</taxon>
        <taxon>Neobacillus</taxon>
    </lineage>
</organism>
<dbReference type="EMBL" id="JAJODE010000039">
    <property type="protein sequence ID" value="MCD4839752.1"/>
    <property type="molecule type" value="Genomic_DNA"/>
</dbReference>
<dbReference type="Pfam" id="PF13614">
    <property type="entry name" value="AAA_31"/>
    <property type="match status" value="1"/>
</dbReference>
<dbReference type="Gene3D" id="3.40.50.300">
    <property type="entry name" value="P-loop containing nucleotide triphosphate hydrolases"/>
    <property type="match status" value="1"/>
</dbReference>
<sequence length="260" mass="28915">MAVIYTVSTNKGGSGKTSLVTNLAGAITKKLNKKVLIIDTDGQGNSSIAFGMKQPNDLEYTIYDVIMGDKKAEEVLWEVTPQLHIIPANKDMNFLEFDILPHLSKYGNPFTLFKRAFEGLIDNYDYVFLDTPPSMGLVQGNALALADKVIIPFAPETFGVNGLINIVEGVTDFKNNHNPNLKIEGVVGMMVKTRTWLHSALLQEARKYCMENGINMYETIIPDSIRFANATAEEGIPATWTKVKKNDVVNAYYDLLKEMI</sequence>
<dbReference type="InterPro" id="IPR050678">
    <property type="entry name" value="DNA_Partitioning_ATPase"/>
</dbReference>
<dbReference type="SUPFAM" id="SSF52540">
    <property type="entry name" value="P-loop containing nucleoside triphosphate hydrolases"/>
    <property type="match status" value="1"/>
</dbReference>
<dbReference type="RefSeq" id="WP_231315100.1">
    <property type="nucleotide sequence ID" value="NZ_JAJODE010000039.1"/>
</dbReference>
<reference evidence="2 3" key="1">
    <citation type="journal article" date="2023" name="Antonie Van Leeuwenhoek">
        <title>Unveiling the genomic potential of a novel thermostable glycoside hydrolases producing Neobacillus sedimentimangrovi UE25.</title>
        <authorList>
            <person name="Ejaz U."/>
            <person name="Saleem F."/>
            <person name="Rashid R."/>
            <person name="Hasan K.A."/>
            <person name="Syed M.N."/>
            <person name="Sohail M."/>
        </authorList>
    </citation>
    <scope>NUCLEOTIDE SEQUENCE [LARGE SCALE GENOMIC DNA]</scope>
    <source>
        <strain evidence="2 3">UE25</strain>
    </source>
</reference>
<dbReference type="InterPro" id="IPR025669">
    <property type="entry name" value="AAA_dom"/>
</dbReference>
<dbReference type="InterPro" id="IPR027417">
    <property type="entry name" value="P-loop_NTPase"/>
</dbReference>